<dbReference type="GO" id="GO:0003968">
    <property type="term" value="F:RNA-directed RNA polymerase activity"/>
    <property type="evidence" value="ECO:0007669"/>
    <property type="project" value="InterPro"/>
</dbReference>
<dbReference type="GO" id="GO:0003723">
    <property type="term" value="F:RNA binding"/>
    <property type="evidence" value="ECO:0007669"/>
    <property type="project" value="InterPro"/>
</dbReference>
<dbReference type="GO" id="GO:0005524">
    <property type="term" value="F:ATP binding"/>
    <property type="evidence" value="ECO:0007669"/>
    <property type="project" value="UniProtKB-KW"/>
</dbReference>
<evidence type="ECO:0008006" key="11">
    <source>
        <dbReference type="Google" id="ProtNLM"/>
    </source>
</evidence>
<feature type="transmembrane region" description="Helical" evidence="7">
    <location>
        <begin position="895"/>
        <end position="912"/>
    </location>
</feature>
<keyword evidence="7" id="KW-1133">Transmembrane helix</keyword>
<dbReference type="GO" id="GO:0016787">
    <property type="term" value="F:hydrolase activity"/>
    <property type="evidence" value="ECO:0007669"/>
    <property type="project" value="UniProtKB-KW"/>
</dbReference>
<dbReference type="InterPro" id="IPR001205">
    <property type="entry name" value="RNA-dir_pol_C"/>
</dbReference>
<dbReference type="InterPro" id="IPR009003">
    <property type="entry name" value="Peptidase_S1_PA"/>
</dbReference>
<dbReference type="SUPFAM" id="SSF56672">
    <property type="entry name" value="DNA/RNA polymerases"/>
    <property type="match status" value="1"/>
</dbReference>
<dbReference type="Pfam" id="PF00680">
    <property type="entry name" value="RdRP_1"/>
    <property type="match status" value="1"/>
</dbReference>
<dbReference type="InterPro" id="IPR014759">
    <property type="entry name" value="Helicase_SF3_ssRNA_vir"/>
</dbReference>
<dbReference type="GO" id="GO:0006351">
    <property type="term" value="P:DNA-templated transcription"/>
    <property type="evidence" value="ECO:0007669"/>
    <property type="project" value="InterPro"/>
</dbReference>
<evidence type="ECO:0000256" key="5">
    <source>
        <dbReference type="ARBA" id="ARBA00022840"/>
    </source>
</evidence>
<evidence type="ECO:0000259" key="8">
    <source>
        <dbReference type="PROSITE" id="PS50507"/>
    </source>
</evidence>
<dbReference type="CDD" id="cd23195">
    <property type="entry name" value="Marnaviridae_RdRp"/>
    <property type="match status" value="1"/>
</dbReference>
<reference evidence="10" key="1">
    <citation type="journal article" date="2016" name="Nature">
        <title>Redefining the invertebrate RNA virosphere.</title>
        <authorList>
            <person name="Shi M."/>
            <person name="Lin X.D."/>
            <person name="Tian J.H."/>
            <person name="Chen L.J."/>
            <person name="Chen X."/>
            <person name="Li C.X."/>
            <person name="Qin X.C."/>
            <person name="Li J."/>
            <person name="Cao J.P."/>
            <person name="Eden J.S."/>
            <person name="Buchmann J."/>
            <person name="Wang W."/>
            <person name="Xu J."/>
            <person name="Holmes E.C."/>
            <person name="Zhang Y.Z."/>
        </authorList>
    </citation>
    <scope>NUCLEOTIDE SEQUENCE</scope>
    <source>
        <strain evidence="10">BHJJX20433</strain>
    </source>
</reference>
<organism evidence="10">
    <name type="scientific">Beihai picorna-like virus 25</name>
    <dbReference type="NCBI Taxonomy" id="1922568"/>
    <lineage>
        <taxon>Viruses</taxon>
        <taxon>Riboviria</taxon>
    </lineage>
</organism>
<keyword evidence="6" id="KW-0693">Viral RNA replication</keyword>
<keyword evidence="7" id="KW-0472">Membrane</keyword>
<evidence type="ECO:0000256" key="7">
    <source>
        <dbReference type="SAM" id="Phobius"/>
    </source>
</evidence>
<dbReference type="Pfam" id="PF00910">
    <property type="entry name" value="RNA_helicase"/>
    <property type="match status" value="1"/>
</dbReference>
<evidence type="ECO:0000256" key="6">
    <source>
        <dbReference type="ARBA" id="ARBA00022953"/>
    </source>
</evidence>
<proteinExistence type="predicted"/>
<evidence type="ECO:0000256" key="4">
    <source>
        <dbReference type="ARBA" id="ARBA00022801"/>
    </source>
</evidence>
<dbReference type="InterPro" id="IPR043502">
    <property type="entry name" value="DNA/RNA_pol_sf"/>
</dbReference>
<evidence type="ECO:0000259" key="9">
    <source>
        <dbReference type="PROSITE" id="PS51218"/>
    </source>
</evidence>
<keyword evidence="4" id="KW-0378">Hydrolase</keyword>
<evidence type="ECO:0000313" key="10">
    <source>
        <dbReference type="EMBL" id="APG76780.1"/>
    </source>
</evidence>
<sequence length="1930" mass="220587">MVSTQVCDSCTVANKRNLSSSGSESFLRFESETQGANSDASEGVGFYDAKRVAQLKFERRLQSLEKERIKGQIRRENLKSKPKFCRPKRKQIEELRQIFDAESQSGGLIDIVESIKSVVEEWELPEGLTALLLKVLCFYRSVRKSVDLDQFASITGLFLLSLSESDTRIRQVITDVIFSPNADLMCLKSSDIPESQSGFDFSESMTLLRNLKLIRNNELCRLIMKVVATAFSCGLVKGKKDLYFTEFNLSFVLDQFTRDTSGKATVFDFFDGIFNIIQFIIEKGYICFQQRTFAPLFMSDERSAHYDKDLADVIGYWPSVKAGNYKDTPYCSVPHFANALDNLYIATTALLEQSTDDFSRRYHAKTLKELNTIHAQFKSQERSGGLREAPFAFCIFGKSSVGKSSIMSTLTDYCLKATALLKNPERSEFLVDPRMICSQNAKDKFDSDYKSYSLAVLFDDLANERVEVAKQSPLDAVIRYINNIKSTALKADVHEKGVIQKEPWLVGASTNIKNLQADQYSVEPLSVLRRFNLHIEPFVANEFQKADGIFLDGEKLADADQIIPDAWRFKAYHYEYDEHKPYKQNNNQTTLAYMSVPFSFVGLDNKTYVSDDLDMEQLQWLLYQLLSSHFKAQESVLLSNKRIHAEKLCVHKIHTSICSFCSPSHKKPTPLSHRSPENPPVHLGENLSVDLEPDITPETNDACIVSHSSSFTGGTRESTFKERVIFMYKVEFCVLFLCWLYSFFKHVLLWCYYSDYFARFYRESEDYQRAKRRFEEAYTRVHETAENISQEACWRTRAAYYHGKYYVDAVAWFGYFLRLDVETTICQINQLRFVPWWFVDFLPERWIGDTRFSWIFLYRYDKPFISQAFSFSLLWWMVLYVFLKRIYFVRESTAFAISFTTLLGWLYFSLALRKKFLMKVIHEHRAATRHVLRHTISMTLQTSIRLMLTFGVVVVSYKLVKSIFSTIRLIAKTSQGGDLDIGIEEDNVWLSAVPAPLPKCAPKLATINSEQCLNIVTKNVVACMYGDSQWSSGFYPRSQILLVPAHEVKQRGTFNLRLRKGSLQTLSGGNKSLEISPARIYYFPGKDVAAIYHARFEEKQDLTHLFPYEIPQDRNPTVWVGARPEGHTINGSCSRFGVSRLVRTDKTELHDAIVVRYAYDTAGGDCMKVHVADCRSNAHIVGFHLAGKKTSGYLSCLTQADLRMCYEFFDQKPSTRLTATMGTFKTEKYGKDFTPKPQAHKKSTINYLTDAQLEYYGDLPSYVTRPKSDVITSPVSASVTAHCGVANNYGPPANCRSGPDKIPAQAPYNIYYQGVGNAVQEFPLELVELAIADYLDDCKSNRRMMADLANLRPLTEIETISGQDGVKFVDGMKMATSKGFPLSGCKEDITFHLDPSEFENISDPKIFDEEFMEDWRRAREVYLEGERDYPVFKACTKDEPTKRSKEKVRVFQSAPLTLQCLIRQYYLPIAACMSRNPITTECAVGINSQGPQWNRLLRHLTRFGKDRMVAGDFKAYDQHMSSTMTSTAFSIMIELARLCNGYTDADIRIMSMMVADIVHPVMCVNGDLVQLSGSNPSGQNLTVYVNSIVNSIYQRCVFYTIYPPGSLETAKFQDYVALMTYGDDNIMSVSPKAPQYNHTSMQEVYASRGIEYTMADKDAESVPYVTLEQCDFLKRATSFRPEYTDPTVGGKGMYLACLDEDSIFKSLHCNMLSKSVSRDEIARQCLDGALRELWFHGKECFDKRHEELKRVVAEHGWQHLVAPSFYKTFEEREAEWLEKYGLVKSQSGSIQSSGQSSEERTRNPLFPYQVLQRQGPSREESDLIDRWAAALSYFGVTIHCREYSLDGDSWGDLIVRYGGSIVCIEIRRNLGEARIRAIHQYRQLRLLHFQSPMVGVNSVHAMAITPHSWISLERVPREVLLIFRAALRRL</sequence>
<feature type="domain" description="RdRp catalytic" evidence="8">
    <location>
        <begin position="1506"/>
        <end position="1637"/>
    </location>
</feature>
<keyword evidence="2" id="KW-0548">Nucleotidyltransferase</keyword>
<protein>
    <recommendedName>
        <fullName evidence="11">Genome polyprotein</fullName>
    </recommendedName>
</protein>
<feature type="domain" description="SF3 helicase" evidence="9">
    <location>
        <begin position="364"/>
        <end position="552"/>
    </location>
</feature>
<dbReference type="InterPro" id="IPR043128">
    <property type="entry name" value="Rev_trsase/Diguanyl_cyclase"/>
</dbReference>
<keyword evidence="5" id="KW-0067">ATP-binding</keyword>
<accession>A0A1L3KHA8</accession>
<keyword evidence="3" id="KW-0547">Nucleotide-binding</keyword>
<dbReference type="SUPFAM" id="SSF50494">
    <property type="entry name" value="Trypsin-like serine proteases"/>
    <property type="match status" value="1"/>
</dbReference>
<evidence type="ECO:0000256" key="2">
    <source>
        <dbReference type="ARBA" id="ARBA00022695"/>
    </source>
</evidence>
<keyword evidence="7" id="KW-0812">Transmembrane</keyword>
<dbReference type="Gene3D" id="1.20.960.20">
    <property type="match status" value="1"/>
</dbReference>
<evidence type="ECO:0000256" key="3">
    <source>
        <dbReference type="ARBA" id="ARBA00022741"/>
    </source>
</evidence>
<feature type="transmembrane region" description="Helical" evidence="7">
    <location>
        <begin position="864"/>
        <end position="883"/>
    </location>
</feature>
<evidence type="ECO:0000256" key="1">
    <source>
        <dbReference type="ARBA" id="ARBA00022679"/>
    </source>
</evidence>
<keyword evidence="1" id="KW-0808">Transferase</keyword>
<dbReference type="Gene3D" id="3.30.70.270">
    <property type="match status" value="1"/>
</dbReference>
<dbReference type="PROSITE" id="PS51218">
    <property type="entry name" value="SF3_HELICASE_2"/>
    <property type="match status" value="1"/>
</dbReference>
<dbReference type="InterPro" id="IPR000605">
    <property type="entry name" value="Helicase_SF3_ssDNA/RNA_vir"/>
</dbReference>
<dbReference type="PROSITE" id="PS50507">
    <property type="entry name" value="RDRP_SSRNA_POS"/>
    <property type="match status" value="1"/>
</dbReference>
<dbReference type="EMBL" id="KX883361">
    <property type="protein sequence ID" value="APG76780.1"/>
    <property type="molecule type" value="Genomic_RNA"/>
</dbReference>
<name>A0A1L3KHA8_9VIRU</name>
<dbReference type="InterPro" id="IPR007094">
    <property type="entry name" value="RNA-dir_pol_PSvirus"/>
</dbReference>
<dbReference type="GO" id="GO:0003724">
    <property type="term" value="F:RNA helicase activity"/>
    <property type="evidence" value="ECO:0007669"/>
    <property type="project" value="InterPro"/>
</dbReference>
<dbReference type="GO" id="GO:0039694">
    <property type="term" value="P:viral RNA genome replication"/>
    <property type="evidence" value="ECO:0007669"/>
    <property type="project" value="InterPro"/>
</dbReference>